<name>A0A0M4D989_STRPR</name>
<protein>
    <submittedName>
        <fullName evidence="1">Uncharacterized protein</fullName>
    </submittedName>
</protein>
<organism evidence="1">
    <name type="scientific">Streptomyces pristinaespiralis</name>
    <dbReference type="NCBI Taxonomy" id="38300"/>
    <lineage>
        <taxon>Bacteria</taxon>
        <taxon>Bacillati</taxon>
        <taxon>Actinomycetota</taxon>
        <taxon>Actinomycetes</taxon>
        <taxon>Kitasatosporales</taxon>
        <taxon>Streptomycetaceae</taxon>
        <taxon>Streptomyces</taxon>
    </lineage>
</organism>
<sequence length="92" mass="9727">MDYGKLDAPLASAVEEAARAPESRSLVVILRLTGAPSDREVARLREAGVEASSSAATVVTGVLSRRDVDELSEEPFVMSLSLSGRRRPMVGG</sequence>
<dbReference type="PATRIC" id="fig|38300.4.peg.5464"/>
<accession>A0A0M4D989</accession>
<dbReference type="STRING" id="38300.SPRI_5210"/>
<dbReference type="OrthoDB" id="4336143at2"/>
<dbReference type="KEGG" id="spri:SPRI_5210"/>
<proteinExistence type="predicted"/>
<evidence type="ECO:0000313" key="1">
    <source>
        <dbReference type="EMBL" id="ALC23516.1"/>
    </source>
</evidence>
<dbReference type="GeneID" id="97233736"/>
<dbReference type="EMBL" id="CP011340">
    <property type="protein sequence ID" value="ALC23516.1"/>
    <property type="molecule type" value="Genomic_DNA"/>
</dbReference>
<gene>
    <name evidence="1" type="ORF">SPRI_5210</name>
</gene>
<dbReference type="AlphaFoldDB" id="A0A0M4D989"/>
<evidence type="ECO:0000313" key="2">
    <source>
        <dbReference type="Proteomes" id="UP000060513"/>
    </source>
</evidence>
<reference evidence="1 2" key="1">
    <citation type="submission" date="2015-08" db="EMBL/GenBank/DDBJ databases">
        <title>Genome sequence of the pristinamycin over-producing bacterium Streptomyces pristinaespiralis HCCB10218.</title>
        <authorList>
            <person name="Tian J."/>
            <person name="Yang J."/>
            <person name="Li L."/>
            <person name="Ruan L."/>
            <person name="Wei W."/>
            <person name="Zheng G."/>
            <person name="Wei Z."/>
            <person name="Yang S."/>
            <person name="Ge M."/>
            <person name="Jiang W."/>
            <person name="Lu Y."/>
        </authorList>
    </citation>
    <scope>NUCLEOTIDE SEQUENCE [LARGE SCALE GENOMIC DNA]</scope>
    <source>
        <strain evidence="1 2">HCCB 10218</strain>
    </source>
</reference>
<dbReference type="RefSeq" id="WP_005318331.1">
    <property type="nucleotide sequence ID" value="NZ_CP011340.1"/>
</dbReference>
<dbReference type="Proteomes" id="UP000060513">
    <property type="component" value="Chromosome"/>
</dbReference>